<dbReference type="PANTHER" id="PTHR10788:SF106">
    <property type="entry name" value="BCDNA.GH08860"/>
    <property type="match status" value="1"/>
</dbReference>
<dbReference type="SUPFAM" id="SSF53756">
    <property type="entry name" value="UDP-Glycosyltransferase/glycogen phosphorylase"/>
    <property type="match status" value="1"/>
</dbReference>
<dbReference type="CDD" id="cd03788">
    <property type="entry name" value="GT20_TPS"/>
    <property type="match status" value="1"/>
</dbReference>
<dbReference type="GO" id="GO:0016791">
    <property type="term" value="F:phosphatase activity"/>
    <property type="evidence" value="ECO:0007669"/>
    <property type="project" value="UniProtKB-ARBA"/>
</dbReference>
<dbReference type="InterPro" id="IPR003337">
    <property type="entry name" value="Trehalose_PPase"/>
</dbReference>
<comment type="caution">
    <text evidence="3">The sequence shown here is derived from an EMBL/GenBank/DDBJ whole genome shotgun (WGS) entry which is preliminary data.</text>
</comment>
<dbReference type="InterPro" id="IPR023214">
    <property type="entry name" value="HAD_sf"/>
</dbReference>
<dbReference type="OrthoDB" id="9761633at2"/>
<dbReference type="InterPro" id="IPR036412">
    <property type="entry name" value="HAD-like_sf"/>
</dbReference>
<dbReference type="SUPFAM" id="SSF56784">
    <property type="entry name" value="HAD-like"/>
    <property type="match status" value="1"/>
</dbReference>
<dbReference type="EMBL" id="QZVS01000097">
    <property type="protein sequence ID" value="RJT84840.1"/>
    <property type="molecule type" value="Genomic_DNA"/>
</dbReference>
<gene>
    <name evidence="3" type="ORF">D6T64_21835</name>
</gene>
<evidence type="ECO:0000313" key="4">
    <source>
        <dbReference type="Proteomes" id="UP000272015"/>
    </source>
</evidence>
<evidence type="ECO:0000256" key="2">
    <source>
        <dbReference type="ARBA" id="ARBA00008799"/>
    </source>
</evidence>
<dbReference type="Proteomes" id="UP000272015">
    <property type="component" value="Unassembled WGS sequence"/>
</dbReference>
<dbReference type="PANTHER" id="PTHR10788">
    <property type="entry name" value="TREHALOSE-6-PHOSPHATE SYNTHASE"/>
    <property type="match status" value="1"/>
</dbReference>
<proteinExistence type="inferred from homology"/>
<dbReference type="InterPro" id="IPR001830">
    <property type="entry name" value="Glyco_trans_20"/>
</dbReference>
<dbReference type="Pfam" id="PF02358">
    <property type="entry name" value="Trehalose_PPase"/>
    <property type="match status" value="1"/>
</dbReference>
<dbReference type="NCBIfam" id="TIGR00685">
    <property type="entry name" value="T6PP"/>
    <property type="match status" value="1"/>
</dbReference>
<dbReference type="GO" id="GO:0003825">
    <property type="term" value="F:alpha,alpha-trehalose-phosphate synthase (UDP-forming) activity"/>
    <property type="evidence" value="ECO:0007669"/>
    <property type="project" value="TreeGrafter"/>
</dbReference>
<evidence type="ECO:0000313" key="3">
    <source>
        <dbReference type="EMBL" id="RJT84840.1"/>
    </source>
</evidence>
<dbReference type="AlphaFoldDB" id="A0A3A5M9Q6"/>
<dbReference type="Gene3D" id="3.30.70.1020">
    <property type="entry name" value="Trehalose-6-phosphate phosphatase related protein, domain 2"/>
    <property type="match status" value="1"/>
</dbReference>
<reference evidence="3 4" key="1">
    <citation type="submission" date="2018-09" db="EMBL/GenBank/DDBJ databases">
        <title>Novel species of Cryobacterium.</title>
        <authorList>
            <person name="Liu Q."/>
            <person name="Xin Y.-H."/>
        </authorList>
    </citation>
    <scope>NUCLEOTIDE SEQUENCE [LARGE SCALE GENOMIC DNA]</scope>
    <source>
        <strain evidence="3 4">Hh39</strain>
    </source>
</reference>
<dbReference type="GO" id="GO:0005992">
    <property type="term" value="P:trehalose biosynthetic process"/>
    <property type="evidence" value="ECO:0007669"/>
    <property type="project" value="InterPro"/>
</dbReference>
<dbReference type="InterPro" id="IPR006379">
    <property type="entry name" value="HAD-SF_hydro_IIB"/>
</dbReference>
<keyword evidence="4" id="KW-1185">Reference proteome</keyword>
<comment type="similarity">
    <text evidence="1">In the C-terminal section; belongs to the trehalose phosphatase family.</text>
</comment>
<dbReference type="Gene3D" id="3.40.50.1000">
    <property type="entry name" value="HAD superfamily/HAD-like"/>
    <property type="match status" value="1"/>
</dbReference>
<dbReference type="NCBIfam" id="TIGR01484">
    <property type="entry name" value="HAD-SF-IIB"/>
    <property type="match status" value="1"/>
</dbReference>
<dbReference type="Gene3D" id="3.40.50.2000">
    <property type="entry name" value="Glycogen Phosphorylase B"/>
    <property type="match status" value="2"/>
</dbReference>
<protein>
    <submittedName>
        <fullName evidence="3">Bifunctional alpha,alpha-trehalose-phosphate synthase (UDP-forming)/trehalose-phosphatase</fullName>
    </submittedName>
</protein>
<dbReference type="Pfam" id="PF00982">
    <property type="entry name" value="Glyco_transf_20"/>
    <property type="match status" value="1"/>
</dbReference>
<organism evidence="3 4">
    <name type="scientific">Cryobacterium melibiosiphilum</name>
    <dbReference type="NCBI Taxonomy" id="995039"/>
    <lineage>
        <taxon>Bacteria</taxon>
        <taxon>Bacillati</taxon>
        <taxon>Actinomycetota</taxon>
        <taxon>Actinomycetes</taxon>
        <taxon>Micrococcales</taxon>
        <taxon>Microbacteriaceae</taxon>
        <taxon>Cryobacterium</taxon>
    </lineage>
</organism>
<accession>A0A3A5M9Q6</accession>
<evidence type="ECO:0000256" key="1">
    <source>
        <dbReference type="ARBA" id="ARBA00006330"/>
    </source>
</evidence>
<dbReference type="NCBIfam" id="NF011071">
    <property type="entry name" value="PRK14501.1"/>
    <property type="match status" value="1"/>
</dbReference>
<comment type="similarity">
    <text evidence="2">Belongs to the glycosyltransferase 20 family.</text>
</comment>
<sequence length="832" mass="90798">MRLSLGIAGERLATVGQRVVVAPGSYRYAARLYLAVSVSRCRPAPEQGTFGWLRYPESPWQERRRCARNGSSISLSAESPATDTASAESPVGTFSLVVVSNRLPVDHEDGPEAPDGTATDVWRTSPGGLVTALEPLMRSSGGAWVGWPGVADRSFEPFTNDGINIVPVRLSAEELEEYYEGFSNDTLWPLYHDVIAAPAFHRETWEAYVTVNKRFAAAAAASAALGATVWVHDYQLQLVPRMLREARPDLVIGFFNHIPFPPYGIYAQLPWRKQILHGLLGADVIGFQRLADAGNFSRAVRRLYGYPTRGVVIDVPTSEGQGRSGATRRVIAKHFPISIDAVAYEEMARRPEIQARARQIREDLGNPKTLMLGVDRLDYTKGIGHRIKAFGELLADKRLNVEDVTLVQVASPSRERVETYKALRDEIELAVGRLNGDFSTISHTAISYHHHGYPREEMVALYLAADVMLVTALRDGMNLVAKEYVAVRFDGDGVLVLSEFAGAADELKQAILINPHDIEGTKDAIERAVVMPKRERTRRMRALRKKVFDNDVAAWSASFLRTLTGGAAVQAGIPQSLRVALGEMAAADSLLVALDFDGTLAPHVDEPEDARAVAGTREAVQRLLDQDGVRVALVSGRALASLQHVADPHQDVLLTGSHGIEMRLDTPDVEINLLAGEVEQLDTLARVLEGISGSVAGTTIERKPAGMAIHTRLATTKDGERAQREAREQLGEQLPGLTVREGKNVLEFSVRSRTKGDALDVLRAHTGAERVLYAGDDVTDEDAFAVLRDLDLGLKIGPGPSLAGHRVRSPKEVTEVLNLLADLREAARPTSS</sequence>
<name>A0A3A5M9Q6_9MICO</name>
<dbReference type="CDD" id="cd01627">
    <property type="entry name" value="HAD_TPP"/>
    <property type="match status" value="1"/>
</dbReference>